<dbReference type="Pfam" id="PF00724">
    <property type="entry name" value="Oxidored_FMN"/>
    <property type="match status" value="1"/>
</dbReference>
<dbReference type="GO" id="GO:0010181">
    <property type="term" value="F:FMN binding"/>
    <property type="evidence" value="ECO:0007669"/>
    <property type="project" value="InterPro"/>
</dbReference>
<protein>
    <recommendedName>
        <fullName evidence="6">NADH:flavin oxidoreductase/NADH oxidase N-terminal domain-containing protein</fullName>
    </recommendedName>
</protein>
<dbReference type="EMBL" id="JH930476">
    <property type="protein sequence ID" value="EKM51565.1"/>
    <property type="molecule type" value="Genomic_DNA"/>
</dbReference>
<comment type="cofactor">
    <cofactor evidence="1">
        <name>FMN</name>
        <dbReference type="ChEBI" id="CHEBI:58210"/>
    </cofactor>
</comment>
<proteinExistence type="predicted"/>
<dbReference type="SUPFAM" id="SSF51395">
    <property type="entry name" value="FMN-linked oxidoreductases"/>
    <property type="match status" value="1"/>
</dbReference>
<keyword evidence="8" id="KW-1185">Reference proteome</keyword>
<keyword evidence="3" id="KW-0288">FMN</keyword>
<keyword evidence="4" id="KW-0521">NADP</keyword>
<name>K5VXL3_PHACS</name>
<reference evidence="7 8" key="1">
    <citation type="journal article" date="2012" name="BMC Genomics">
        <title>Comparative genomics of the white-rot fungi, Phanerochaete carnosa and P. chrysosporium, to elucidate the genetic basis of the distinct wood types they colonize.</title>
        <authorList>
            <person name="Suzuki H."/>
            <person name="MacDonald J."/>
            <person name="Syed K."/>
            <person name="Salamov A."/>
            <person name="Hori C."/>
            <person name="Aerts A."/>
            <person name="Henrissat B."/>
            <person name="Wiebenga A."/>
            <person name="vanKuyk P.A."/>
            <person name="Barry K."/>
            <person name="Lindquist E."/>
            <person name="LaButti K."/>
            <person name="Lapidus A."/>
            <person name="Lucas S."/>
            <person name="Coutinho P."/>
            <person name="Gong Y."/>
            <person name="Samejima M."/>
            <person name="Mahadevan R."/>
            <person name="Abou-Zaid M."/>
            <person name="de Vries R.P."/>
            <person name="Igarashi K."/>
            <person name="Yadav J.S."/>
            <person name="Grigoriev I.V."/>
            <person name="Master E.R."/>
        </authorList>
    </citation>
    <scope>NUCLEOTIDE SEQUENCE [LARGE SCALE GENOMIC DNA]</scope>
    <source>
        <strain evidence="7 8">HHB-10118-sp</strain>
    </source>
</reference>
<evidence type="ECO:0000256" key="5">
    <source>
        <dbReference type="ARBA" id="ARBA00023002"/>
    </source>
</evidence>
<dbReference type="InParanoid" id="K5VXL3"/>
<gene>
    <name evidence="7" type="ORF">PHACADRAFT_62200</name>
</gene>
<evidence type="ECO:0000256" key="1">
    <source>
        <dbReference type="ARBA" id="ARBA00001917"/>
    </source>
</evidence>
<dbReference type="Gene3D" id="3.20.20.70">
    <property type="entry name" value="Aldolase class I"/>
    <property type="match status" value="1"/>
</dbReference>
<keyword evidence="2" id="KW-0285">Flavoprotein</keyword>
<dbReference type="GO" id="GO:0050661">
    <property type="term" value="F:NADP binding"/>
    <property type="evidence" value="ECO:0007669"/>
    <property type="project" value="InterPro"/>
</dbReference>
<dbReference type="KEGG" id="pco:PHACADRAFT_62200"/>
<dbReference type="InterPro" id="IPR044152">
    <property type="entry name" value="YqjM-like"/>
</dbReference>
<evidence type="ECO:0000256" key="2">
    <source>
        <dbReference type="ARBA" id="ARBA00022630"/>
    </source>
</evidence>
<organism evidence="7 8">
    <name type="scientific">Phanerochaete carnosa (strain HHB-10118-sp)</name>
    <name type="common">White-rot fungus</name>
    <name type="synonym">Peniophora carnosa</name>
    <dbReference type="NCBI Taxonomy" id="650164"/>
    <lineage>
        <taxon>Eukaryota</taxon>
        <taxon>Fungi</taxon>
        <taxon>Dikarya</taxon>
        <taxon>Basidiomycota</taxon>
        <taxon>Agaricomycotina</taxon>
        <taxon>Agaricomycetes</taxon>
        <taxon>Polyporales</taxon>
        <taxon>Phanerochaetaceae</taxon>
        <taxon>Phanerochaete</taxon>
    </lineage>
</organism>
<sequence length="312" mass="34953">MSSVLFINKPVPGADQYYPLNDPPIGTALPVVTYPQNAKIPILFQPLTLRGVTFKNRIFVSPMCQYSSDNGHATDWHLVHLGGFATRGVGAICVEASAVLPEARISPEDSVTFQGIWDDSHIPGLKRIVDFCHAQGTRIGIQLSHAGRKASTYPPFVHLNAAKTRRATKWFADKEENGWPNDVFAPSEVPFADDHPKPKAMLTEDLIRVEEAFLAAVERAKKAGFDFIELHGAHGYLLHEFVSPLSNIRTDTYGGSLENRLRYPLQLIERVRKAWDKPLFVRISATEWGEGSEKGQNGEWRYWGLEQSKIYV</sequence>
<dbReference type="InterPro" id="IPR013785">
    <property type="entry name" value="Aldolase_TIM"/>
</dbReference>
<dbReference type="GO" id="GO:0003959">
    <property type="term" value="F:NADPH dehydrogenase activity"/>
    <property type="evidence" value="ECO:0007669"/>
    <property type="project" value="InterPro"/>
</dbReference>
<dbReference type="OrthoDB" id="72788at2759"/>
<evidence type="ECO:0000259" key="6">
    <source>
        <dbReference type="Pfam" id="PF00724"/>
    </source>
</evidence>
<dbReference type="PANTHER" id="PTHR43303:SF4">
    <property type="entry name" value="NADPH DEHYDROGENASE C23G7.10C-RELATED"/>
    <property type="match status" value="1"/>
</dbReference>
<dbReference type="RefSeq" id="XP_007399377.1">
    <property type="nucleotide sequence ID" value="XM_007399315.1"/>
</dbReference>
<evidence type="ECO:0000313" key="8">
    <source>
        <dbReference type="Proteomes" id="UP000008370"/>
    </source>
</evidence>
<feature type="domain" description="NADH:flavin oxidoreductase/NADH oxidase N-terminal" evidence="6">
    <location>
        <begin position="43"/>
        <end position="287"/>
    </location>
</feature>
<dbReference type="GeneID" id="18920183"/>
<evidence type="ECO:0000313" key="7">
    <source>
        <dbReference type="EMBL" id="EKM51565.1"/>
    </source>
</evidence>
<dbReference type="InterPro" id="IPR001155">
    <property type="entry name" value="OxRdtase_FMN_N"/>
</dbReference>
<evidence type="ECO:0000256" key="4">
    <source>
        <dbReference type="ARBA" id="ARBA00022857"/>
    </source>
</evidence>
<dbReference type="Proteomes" id="UP000008370">
    <property type="component" value="Unassembled WGS sequence"/>
</dbReference>
<dbReference type="PANTHER" id="PTHR43303">
    <property type="entry name" value="NADPH DEHYDROGENASE C23G7.10C-RELATED"/>
    <property type="match status" value="1"/>
</dbReference>
<dbReference type="HOGENOM" id="CLU_012153_2_1_1"/>
<feature type="non-terminal residue" evidence="7">
    <location>
        <position position="1"/>
    </location>
</feature>
<evidence type="ECO:0000256" key="3">
    <source>
        <dbReference type="ARBA" id="ARBA00022643"/>
    </source>
</evidence>
<keyword evidence="5" id="KW-0560">Oxidoreductase</keyword>
<dbReference type="AlphaFoldDB" id="K5VXL3"/>
<accession>K5VXL3</accession>